<accession>A0A4Y2PJH7</accession>
<evidence type="ECO:0000313" key="2">
    <source>
        <dbReference type="Proteomes" id="UP000499080"/>
    </source>
</evidence>
<dbReference type="AlphaFoldDB" id="A0A4Y2PJH7"/>
<name>A0A4Y2PJH7_ARAVE</name>
<dbReference type="EMBL" id="BGPR01215478">
    <property type="protein sequence ID" value="GBN51259.1"/>
    <property type="molecule type" value="Genomic_DNA"/>
</dbReference>
<keyword evidence="2" id="KW-1185">Reference proteome</keyword>
<protein>
    <submittedName>
        <fullName evidence="1">Uncharacterized protein</fullName>
    </submittedName>
</protein>
<evidence type="ECO:0000313" key="1">
    <source>
        <dbReference type="EMBL" id="GBN51259.1"/>
    </source>
</evidence>
<dbReference type="Proteomes" id="UP000499080">
    <property type="component" value="Unassembled WGS sequence"/>
</dbReference>
<organism evidence="1 2">
    <name type="scientific">Araneus ventricosus</name>
    <name type="common">Orbweaver spider</name>
    <name type="synonym">Epeira ventricosa</name>
    <dbReference type="NCBI Taxonomy" id="182803"/>
    <lineage>
        <taxon>Eukaryota</taxon>
        <taxon>Metazoa</taxon>
        <taxon>Ecdysozoa</taxon>
        <taxon>Arthropoda</taxon>
        <taxon>Chelicerata</taxon>
        <taxon>Arachnida</taxon>
        <taxon>Araneae</taxon>
        <taxon>Araneomorphae</taxon>
        <taxon>Entelegynae</taxon>
        <taxon>Araneoidea</taxon>
        <taxon>Araneidae</taxon>
        <taxon>Araneus</taxon>
    </lineage>
</organism>
<sequence>MDYPCGQGKDNSYLNHFELVPGWFSRPVHLTDARCNSSSAEVLMAFTGYGPTAPVGGNTLSTAEDKPLLYPPEKRDAAYLSGGFLSTYSWCSPVGWGQGKSH</sequence>
<gene>
    <name evidence="1" type="ORF">AVEN_108498_1</name>
</gene>
<comment type="caution">
    <text evidence="1">The sequence shown here is derived from an EMBL/GenBank/DDBJ whole genome shotgun (WGS) entry which is preliminary data.</text>
</comment>
<reference evidence="1 2" key="1">
    <citation type="journal article" date="2019" name="Sci. Rep.">
        <title>Orb-weaving spider Araneus ventricosus genome elucidates the spidroin gene catalogue.</title>
        <authorList>
            <person name="Kono N."/>
            <person name="Nakamura H."/>
            <person name="Ohtoshi R."/>
            <person name="Moran D.A.P."/>
            <person name="Shinohara A."/>
            <person name="Yoshida Y."/>
            <person name="Fujiwara M."/>
            <person name="Mori M."/>
            <person name="Tomita M."/>
            <person name="Arakawa K."/>
        </authorList>
    </citation>
    <scope>NUCLEOTIDE SEQUENCE [LARGE SCALE GENOMIC DNA]</scope>
</reference>
<proteinExistence type="predicted"/>